<evidence type="ECO:0000313" key="3">
    <source>
        <dbReference type="Proteomes" id="UP000287651"/>
    </source>
</evidence>
<feature type="compositionally biased region" description="Low complexity" evidence="1">
    <location>
        <begin position="110"/>
        <end position="122"/>
    </location>
</feature>
<organism evidence="2 3">
    <name type="scientific">Ensete ventricosum</name>
    <name type="common">Abyssinian banana</name>
    <name type="synonym">Musa ensete</name>
    <dbReference type="NCBI Taxonomy" id="4639"/>
    <lineage>
        <taxon>Eukaryota</taxon>
        <taxon>Viridiplantae</taxon>
        <taxon>Streptophyta</taxon>
        <taxon>Embryophyta</taxon>
        <taxon>Tracheophyta</taxon>
        <taxon>Spermatophyta</taxon>
        <taxon>Magnoliopsida</taxon>
        <taxon>Liliopsida</taxon>
        <taxon>Zingiberales</taxon>
        <taxon>Musaceae</taxon>
        <taxon>Ensete</taxon>
    </lineage>
</organism>
<gene>
    <name evidence="2" type="ORF">B296_00058373</name>
</gene>
<accession>A0A426X0Y7</accession>
<protein>
    <submittedName>
        <fullName evidence="2">Uncharacterized protein</fullName>
    </submittedName>
</protein>
<proteinExistence type="predicted"/>
<comment type="caution">
    <text evidence="2">The sequence shown here is derived from an EMBL/GenBank/DDBJ whole genome shotgun (WGS) entry which is preliminary data.</text>
</comment>
<sequence>MRRVSQQKSAIVTADDAITLGKGNEDGHLWYNARQFEIVTGAQVARHTRKQSESGGSVRGEAALVLGDTAVVFTFGLLFGAAGRVKRLGAIHPQKPNIMESDGRSNREWSSASSMANPSFSSGETSTKMAARSQRTQRQKTDGALARLRRAEKRGDVASSVASALLLNLPASGTKCVSEEERSQEGKGLRSLPRVPFYPVVAQWSCTVPLGAWSTPWLSLVASSSAESSSPTIRKRSRMDDPEVAARRSALNVGQMAQIQPIMDFSEAHSPKSHLY</sequence>
<dbReference type="AlphaFoldDB" id="A0A426X0Y7"/>
<name>A0A426X0Y7_ENSVE</name>
<evidence type="ECO:0000313" key="2">
    <source>
        <dbReference type="EMBL" id="RRT33139.1"/>
    </source>
</evidence>
<feature type="region of interest" description="Disordered" evidence="1">
    <location>
        <begin position="96"/>
        <end position="143"/>
    </location>
</feature>
<dbReference type="EMBL" id="AMZH03029819">
    <property type="protein sequence ID" value="RRT33139.1"/>
    <property type="molecule type" value="Genomic_DNA"/>
</dbReference>
<evidence type="ECO:0000256" key="1">
    <source>
        <dbReference type="SAM" id="MobiDB-lite"/>
    </source>
</evidence>
<feature type="compositionally biased region" description="Polar residues" evidence="1">
    <location>
        <begin position="123"/>
        <end position="136"/>
    </location>
</feature>
<reference evidence="2 3" key="1">
    <citation type="journal article" date="2014" name="Agronomy (Basel)">
        <title>A Draft Genome Sequence for Ensete ventricosum, the Drought-Tolerant Tree Against Hunger.</title>
        <authorList>
            <person name="Harrison J."/>
            <person name="Moore K.A."/>
            <person name="Paszkiewicz K."/>
            <person name="Jones T."/>
            <person name="Grant M."/>
            <person name="Ambacheew D."/>
            <person name="Muzemil S."/>
            <person name="Studholme D.J."/>
        </authorList>
    </citation>
    <scope>NUCLEOTIDE SEQUENCE [LARGE SCALE GENOMIC DNA]</scope>
</reference>
<dbReference type="Proteomes" id="UP000287651">
    <property type="component" value="Unassembled WGS sequence"/>
</dbReference>